<dbReference type="PROSITE" id="PS00615">
    <property type="entry name" value="C_TYPE_LECTIN_1"/>
    <property type="match status" value="3"/>
</dbReference>
<keyword evidence="4" id="KW-0812">Transmembrane</keyword>
<dbReference type="EMBL" id="JAEAOA010001954">
    <property type="protein sequence ID" value="KAK3579306.1"/>
    <property type="molecule type" value="Genomic_DNA"/>
</dbReference>
<dbReference type="Gene3D" id="2.40.20.10">
    <property type="entry name" value="Plasminogen Kringle 4"/>
    <property type="match status" value="1"/>
</dbReference>
<dbReference type="PANTHER" id="PTHR22803">
    <property type="entry name" value="MANNOSE, PHOSPHOLIPASE, LECTIN RECEPTOR RELATED"/>
    <property type="match status" value="1"/>
</dbReference>
<dbReference type="InterPro" id="IPR016186">
    <property type="entry name" value="C-type_lectin-like/link_sf"/>
</dbReference>
<evidence type="ECO:0000259" key="7">
    <source>
        <dbReference type="PROSITE" id="PS50070"/>
    </source>
</evidence>
<dbReference type="SMART" id="SM00034">
    <property type="entry name" value="CLECT"/>
    <property type="match status" value="3"/>
</dbReference>
<protein>
    <submittedName>
        <fullName evidence="8">Uncharacterized protein</fullName>
    </submittedName>
</protein>
<comment type="caution">
    <text evidence="3">Lacks conserved residue(s) required for the propagation of feature annotation.</text>
</comment>
<evidence type="ECO:0000256" key="5">
    <source>
        <dbReference type="SAM" id="SignalP"/>
    </source>
</evidence>
<evidence type="ECO:0000256" key="2">
    <source>
        <dbReference type="ARBA" id="ARBA00023157"/>
    </source>
</evidence>
<reference evidence="8" key="1">
    <citation type="journal article" date="2021" name="Genome Biol. Evol.">
        <title>A High-Quality Reference Genome for a Parasitic Bivalve with Doubly Uniparental Inheritance (Bivalvia: Unionida).</title>
        <authorList>
            <person name="Smith C.H."/>
        </authorList>
    </citation>
    <scope>NUCLEOTIDE SEQUENCE</scope>
    <source>
        <strain evidence="8">CHS0354</strain>
    </source>
</reference>
<dbReference type="InterPro" id="IPR013806">
    <property type="entry name" value="Kringle-like"/>
</dbReference>
<dbReference type="CDD" id="cd00037">
    <property type="entry name" value="CLECT"/>
    <property type="match status" value="3"/>
</dbReference>
<feature type="transmembrane region" description="Helical" evidence="4">
    <location>
        <begin position="477"/>
        <end position="500"/>
    </location>
</feature>
<sequence>MFLPHSLIIIATCELVTLSSGGDKSCINDGTTKHCYHIVDANVTWNEASDVCNNDSGMLINIDSANEQNFIAGEPSGADDESEENCAEISINNMKWNDKSCSDTRGYICEKTQVDCYKEITTYTGQQSVTISGRICQAWSLNTPHSHKYHEDSMFPDGKEDTAANFCRDPSKSGFLWCYTLDRAKRWEECPIWFCEKTGGTEPCMKDESSGHCYQILDTQITWNQAFYKCERNGGNLVTIESVEEQQFISDLMRMRKRFFETVGLWIGSNKLQPEDQRSWVNGEQFSYVNWAEGEPNSPLVIENCAEIYSLDGTWNDLPCTELRGYICENSRAARKYIQDNATGLWFNLVDAQVTWAKALNICMSDGGILMIIETAEKQKFIDAQIKMMNMTFTARGLWIGLNKLHHEKKRTWINGQNFTYSNWAEGEPNNTPYDKTCAEMYTFTMKWNDEVCTSLRGYICEKIPPVTPDSSQRLDFVIGIAVGSALVFLVGIVLLYCLIKTRTKCKKNDEDYHDVQDRDMYQAEHVYHQHSDLDSNYCTIDDNV</sequence>
<dbReference type="InterPro" id="IPR050111">
    <property type="entry name" value="C-type_lectin/snaclec_domain"/>
</dbReference>
<comment type="caution">
    <text evidence="8">The sequence shown here is derived from an EMBL/GenBank/DDBJ whole genome shotgun (WGS) entry which is preliminary data.</text>
</comment>
<keyword evidence="5" id="KW-0732">Signal</keyword>
<feature type="domain" description="C-type lectin" evidence="6">
    <location>
        <begin position="15"/>
        <end position="110"/>
    </location>
</feature>
<evidence type="ECO:0000313" key="9">
    <source>
        <dbReference type="Proteomes" id="UP001195483"/>
    </source>
</evidence>
<keyword evidence="2 3" id="KW-1015">Disulfide bond</keyword>
<evidence type="ECO:0000313" key="8">
    <source>
        <dbReference type="EMBL" id="KAK3579306.1"/>
    </source>
</evidence>
<evidence type="ECO:0000256" key="1">
    <source>
        <dbReference type="ARBA" id="ARBA00022572"/>
    </source>
</evidence>
<evidence type="ECO:0000256" key="3">
    <source>
        <dbReference type="PROSITE-ProRule" id="PRU00121"/>
    </source>
</evidence>
<dbReference type="InterPro" id="IPR000001">
    <property type="entry name" value="Kringle"/>
</dbReference>
<evidence type="ECO:0000259" key="6">
    <source>
        <dbReference type="PROSITE" id="PS50041"/>
    </source>
</evidence>
<dbReference type="Proteomes" id="UP001195483">
    <property type="component" value="Unassembled WGS sequence"/>
</dbReference>
<dbReference type="Pfam" id="PF00059">
    <property type="entry name" value="Lectin_C"/>
    <property type="match status" value="2"/>
</dbReference>
<dbReference type="PROSITE" id="PS50041">
    <property type="entry name" value="C_TYPE_LECTIN_2"/>
    <property type="match status" value="3"/>
</dbReference>
<dbReference type="SUPFAM" id="SSF57440">
    <property type="entry name" value="Kringle-like"/>
    <property type="match status" value="1"/>
</dbReference>
<organism evidence="8 9">
    <name type="scientific">Potamilus streckersoni</name>
    <dbReference type="NCBI Taxonomy" id="2493646"/>
    <lineage>
        <taxon>Eukaryota</taxon>
        <taxon>Metazoa</taxon>
        <taxon>Spiralia</taxon>
        <taxon>Lophotrochozoa</taxon>
        <taxon>Mollusca</taxon>
        <taxon>Bivalvia</taxon>
        <taxon>Autobranchia</taxon>
        <taxon>Heteroconchia</taxon>
        <taxon>Palaeoheterodonta</taxon>
        <taxon>Unionida</taxon>
        <taxon>Unionoidea</taxon>
        <taxon>Unionidae</taxon>
        <taxon>Ambleminae</taxon>
        <taxon>Lampsilini</taxon>
        <taxon>Potamilus</taxon>
    </lineage>
</organism>
<dbReference type="InterPro" id="IPR038178">
    <property type="entry name" value="Kringle_sf"/>
</dbReference>
<dbReference type="InterPro" id="IPR018378">
    <property type="entry name" value="C-type_lectin_CS"/>
</dbReference>
<proteinExistence type="predicted"/>
<dbReference type="InterPro" id="IPR001304">
    <property type="entry name" value="C-type_lectin-like"/>
</dbReference>
<accession>A0AAE0RTJ3</accession>
<feature type="domain" description="C-type lectin" evidence="6">
    <location>
        <begin position="209"/>
        <end position="329"/>
    </location>
</feature>
<keyword evidence="9" id="KW-1185">Reference proteome</keyword>
<dbReference type="Pfam" id="PF00051">
    <property type="entry name" value="Kringle"/>
    <property type="match status" value="1"/>
</dbReference>
<name>A0AAE0RTJ3_9BIVA</name>
<dbReference type="Gene3D" id="3.10.100.10">
    <property type="entry name" value="Mannose-Binding Protein A, subunit A"/>
    <property type="match status" value="4"/>
</dbReference>
<evidence type="ECO:0000256" key="4">
    <source>
        <dbReference type="SAM" id="Phobius"/>
    </source>
</evidence>
<feature type="disulfide bond" evidence="3">
    <location>
        <begin position="167"/>
        <end position="190"/>
    </location>
</feature>
<keyword evidence="1 3" id="KW-0420">Kringle</keyword>
<dbReference type="PROSITE" id="PS50070">
    <property type="entry name" value="KRINGLE_2"/>
    <property type="match status" value="1"/>
</dbReference>
<keyword evidence="4" id="KW-0472">Membrane</keyword>
<dbReference type="AlphaFoldDB" id="A0AAE0RTJ3"/>
<gene>
    <name evidence="8" type="ORF">CHS0354_033390</name>
</gene>
<keyword evidence="4" id="KW-1133">Transmembrane helix</keyword>
<feature type="domain" description="C-type lectin" evidence="6">
    <location>
        <begin position="347"/>
        <end position="462"/>
    </location>
</feature>
<feature type="signal peptide" evidence="5">
    <location>
        <begin position="1"/>
        <end position="21"/>
    </location>
</feature>
<dbReference type="SUPFAM" id="SSF56436">
    <property type="entry name" value="C-type lectin-like"/>
    <property type="match status" value="3"/>
</dbReference>
<dbReference type="InterPro" id="IPR016187">
    <property type="entry name" value="CTDL_fold"/>
</dbReference>
<reference evidence="8" key="2">
    <citation type="journal article" date="2021" name="Genome Biol. Evol.">
        <title>Developing a high-quality reference genome for a parasitic bivalve with doubly uniparental inheritance (Bivalvia: Unionida).</title>
        <authorList>
            <person name="Smith C.H."/>
        </authorList>
    </citation>
    <scope>NUCLEOTIDE SEQUENCE</scope>
    <source>
        <strain evidence="8">CHS0354</strain>
        <tissue evidence="8">Mantle</tissue>
    </source>
</reference>
<feature type="chain" id="PRO_5042177573" evidence="5">
    <location>
        <begin position="22"/>
        <end position="545"/>
    </location>
</feature>
<dbReference type="SMART" id="SM00130">
    <property type="entry name" value="KR"/>
    <property type="match status" value="1"/>
</dbReference>
<reference evidence="8" key="3">
    <citation type="submission" date="2023-05" db="EMBL/GenBank/DDBJ databases">
        <authorList>
            <person name="Smith C.H."/>
        </authorList>
    </citation>
    <scope>NUCLEOTIDE SEQUENCE</scope>
    <source>
        <strain evidence="8">CHS0354</strain>
        <tissue evidence="8">Mantle</tissue>
    </source>
</reference>
<feature type="domain" description="Kringle" evidence="7">
    <location>
        <begin position="122"/>
        <end position="195"/>
    </location>
</feature>